<comment type="similarity">
    <text evidence="1 2">Belongs to the small heat shock protein (HSP20) family.</text>
</comment>
<sequence>MQKLIRREDRPFGHFGLWNGDFDRLFEGFLTPARVVEEAGDLVPAMDVAETEHAYVIKAEMPGVSKDNISITLENGVLSIAGESREETEEKDNGRVIRQERRYGKYVRSLRLGTEVNEKDIKAAYKDGVLEITVPKAEAVKPKKIAVEVN</sequence>
<dbReference type="InterPro" id="IPR008978">
    <property type="entry name" value="HSP20-like_chaperone"/>
</dbReference>
<dbReference type="InterPro" id="IPR031107">
    <property type="entry name" value="Small_HSP"/>
</dbReference>
<dbReference type="PROSITE" id="PS01031">
    <property type="entry name" value="SHSP"/>
    <property type="match status" value="1"/>
</dbReference>
<evidence type="ECO:0000313" key="4">
    <source>
        <dbReference type="EMBL" id="OGI40294.1"/>
    </source>
</evidence>
<dbReference type="STRING" id="1817756.A2140_00010"/>
<protein>
    <recommendedName>
        <fullName evidence="3">SHSP domain-containing protein</fullName>
    </recommendedName>
</protein>
<dbReference type="EMBL" id="MFSQ01000055">
    <property type="protein sequence ID" value="OGI40294.1"/>
    <property type="molecule type" value="Genomic_DNA"/>
</dbReference>
<organism evidence="4 5">
    <name type="scientific">Candidatus Muproteobacteria bacterium RBG_16_62_13</name>
    <dbReference type="NCBI Taxonomy" id="1817756"/>
    <lineage>
        <taxon>Bacteria</taxon>
        <taxon>Pseudomonadati</taxon>
        <taxon>Pseudomonadota</taxon>
        <taxon>Candidatus Muproteobacteria</taxon>
    </lineage>
</organism>
<evidence type="ECO:0000259" key="3">
    <source>
        <dbReference type="PROSITE" id="PS01031"/>
    </source>
</evidence>
<reference evidence="4 5" key="1">
    <citation type="journal article" date="2016" name="Nat. Commun.">
        <title>Thousands of microbial genomes shed light on interconnected biogeochemical processes in an aquifer system.</title>
        <authorList>
            <person name="Anantharaman K."/>
            <person name="Brown C.T."/>
            <person name="Hug L.A."/>
            <person name="Sharon I."/>
            <person name="Castelle C.J."/>
            <person name="Probst A.J."/>
            <person name="Thomas B.C."/>
            <person name="Singh A."/>
            <person name="Wilkins M.J."/>
            <person name="Karaoz U."/>
            <person name="Brodie E.L."/>
            <person name="Williams K.H."/>
            <person name="Hubbard S.S."/>
            <person name="Banfield J.F."/>
        </authorList>
    </citation>
    <scope>NUCLEOTIDE SEQUENCE [LARGE SCALE GENOMIC DNA]</scope>
</reference>
<dbReference type="Pfam" id="PF00011">
    <property type="entry name" value="HSP20"/>
    <property type="match status" value="1"/>
</dbReference>
<proteinExistence type="inferred from homology"/>
<feature type="domain" description="SHSP" evidence="3">
    <location>
        <begin position="37"/>
        <end position="150"/>
    </location>
</feature>
<dbReference type="SUPFAM" id="SSF49764">
    <property type="entry name" value="HSP20-like chaperones"/>
    <property type="match status" value="1"/>
</dbReference>
<dbReference type="Proteomes" id="UP000178379">
    <property type="component" value="Unassembled WGS sequence"/>
</dbReference>
<gene>
    <name evidence="4" type="ORF">A2140_00010</name>
</gene>
<dbReference type="CDD" id="cd06471">
    <property type="entry name" value="ACD_LpsHSP_like"/>
    <property type="match status" value="1"/>
</dbReference>
<dbReference type="PANTHER" id="PTHR11527">
    <property type="entry name" value="HEAT-SHOCK PROTEIN 20 FAMILY MEMBER"/>
    <property type="match status" value="1"/>
</dbReference>
<dbReference type="AlphaFoldDB" id="A0A1F6T577"/>
<evidence type="ECO:0000256" key="1">
    <source>
        <dbReference type="PROSITE-ProRule" id="PRU00285"/>
    </source>
</evidence>
<dbReference type="Gene3D" id="2.60.40.790">
    <property type="match status" value="1"/>
</dbReference>
<name>A0A1F6T577_9PROT</name>
<evidence type="ECO:0000313" key="5">
    <source>
        <dbReference type="Proteomes" id="UP000178379"/>
    </source>
</evidence>
<evidence type="ECO:0000256" key="2">
    <source>
        <dbReference type="RuleBase" id="RU003616"/>
    </source>
</evidence>
<dbReference type="InterPro" id="IPR002068">
    <property type="entry name" value="A-crystallin/Hsp20_dom"/>
</dbReference>
<accession>A0A1F6T577</accession>
<comment type="caution">
    <text evidence="4">The sequence shown here is derived from an EMBL/GenBank/DDBJ whole genome shotgun (WGS) entry which is preliminary data.</text>
</comment>